<feature type="binding site" evidence="2">
    <location>
        <position position="209"/>
    </location>
    <ligand>
        <name>ATP</name>
        <dbReference type="ChEBI" id="CHEBI:30616"/>
    </ligand>
</feature>
<dbReference type="GO" id="GO:0009229">
    <property type="term" value="P:thiamine diphosphate biosynthetic process"/>
    <property type="evidence" value="ECO:0007669"/>
    <property type="project" value="UniProtKB-UniRule"/>
</dbReference>
<keyword evidence="2" id="KW-0479">Metal-binding</keyword>
<dbReference type="CDD" id="cd02194">
    <property type="entry name" value="ThiL"/>
    <property type="match status" value="1"/>
</dbReference>
<evidence type="ECO:0000256" key="1">
    <source>
        <dbReference type="ARBA" id="ARBA00022977"/>
    </source>
</evidence>
<dbReference type="STRING" id="1452487.AVW16_04595"/>
<comment type="miscellaneous">
    <text evidence="2">Reaction mechanism of ThiL seems to utilize a direct, inline transfer of the gamma-phosphate of ATP to TMP rather than a phosphorylated enzyme intermediate.</text>
</comment>
<comment type="caution">
    <text evidence="5">The sequence shown here is derived from an EMBL/GenBank/DDBJ whole genome shotgun (WGS) entry which is preliminary data.</text>
</comment>
<evidence type="ECO:0000259" key="4">
    <source>
        <dbReference type="Pfam" id="PF02769"/>
    </source>
</evidence>
<dbReference type="InterPro" id="IPR036676">
    <property type="entry name" value="PurM-like_C_sf"/>
</dbReference>
<feature type="binding site" evidence="2">
    <location>
        <position position="25"/>
    </location>
    <ligand>
        <name>Mg(2+)</name>
        <dbReference type="ChEBI" id="CHEBI:18420"/>
        <label>3</label>
    </ligand>
</feature>
<dbReference type="GO" id="GO:0005524">
    <property type="term" value="F:ATP binding"/>
    <property type="evidence" value="ECO:0007669"/>
    <property type="project" value="UniProtKB-UniRule"/>
</dbReference>
<dbReference type="InterPro" id="IPR006283">
    <property type="entry name" value="ThiL-like"/>
</dbReference>
<dbReference type="PANTHER" id="PTHR30270:SF0">
    <property type="entry name" value="THIAMINE-MONOPHOSPHATE KINASE"/>
    <property type="match status" value="1"/>
</dbReference>
<dbReference type="InterPro" id="IPR010918">
    <property type="entry name" value="PurM-like_C_dom"/>
</dbReference>
<protein>
    <recommendedName>
        <fullName evidence="2">Thiamine-monophosphate kinase</fullName>
        <shortName evidence="2">TMP kinase</shortName>
        <shortName evidence="2">Thiamine-phosphate kinase</shortName>
        <ecNumber evidence="2">2.7.4.16</ecNumber>
    </recommendedName>
</protein>
<feature type="binding site" evidence="2">
    <location>
        <position position="141"/>
    </location>
    <ligand>
        <name>ATP</name>
        <dbReference type="ChEBI" id="CHEBI:30616"/>
    </ligand>
</feature>
<evidence type="ECO:0000313" key="6">
    <source>
        <dbReference type="Proteomes" id="UP000076625"/>
    </source>
</evidence>
<dbReference type="GO" id="GO:0009228">
    <property type="term" value="P:thiamine biosynthetic process"/>
    <property type="evidence" value="ECO:0007669"/>
    <property type="project" value="UniProtKB-KW"/>
</dbReference>
<dbReference type="EC" id="2.7.4.16" evidence="2"/>
<comment type="caution">
    <text evidence="2">Lacks conserved residue(s) required for the propagation of feature annotation.</text>
</comment>
<reference evidence="6" key="1">
    <citation type="submission" date="2016-01" db="EMBL/GenBank/DDBJ databases">
        <title>Draft genome of Chromobacterium sp. F49.</title>
        <authorList>
            <person name="Hong K.W."/>
        </authorList>
    </citation>
    <scope>NUCLEOTIDE SEQUENCE [LARGE SCALE GENOMIC DNA]</scope>
    <source>
        <strain evidence="6">CN10</strain>
    </source>
</reference>
<proteinExistence type="inferred from homology"/>
<feature type="binding site" evidence="2">
    <location>
        <position position="42"/>
    </location>
    <ligand>
        <name>Mg(2+)</name>
        <dbReference type="ChEBI" id="CHEBI:18420"/>
        <label>1</label>
    </ligand>
</feature>
<feature type="binding site" evidence="2">
    <location>
        <position position="49"/>
    </location>
    <ligand>
        <name>substrate</name>
    </ligand>
</feature>
<dbReference type="Pfam" id="PF00586">
    <property type="entry name" value="AIRS"/>
    <property type="match status" value="1"/>
</dbReference>
<dbReference type="GO" id="GO:0000287">
    <property type="term" value="F:magnesium ion binding"/>
    <property type="evidence" value="ECO:0007669"/>
    <property type="project" value="UniProtKB-UniRule"/>
</dbReference>
<comment type="pathway">
    <text evidence="2">Cofactor biosynthesis; thiamine diphosphate biosynthesis; thiamine diphosphate from thiamine phosphate: step 1/1.</text>
</comment>
<organism evidence="5 6">
    <name type="scientific">Crenobacter luteus</name>
    <dbReference type="NCBI Taxonomy" id="1452487"/>
    <lineage>
        <taxon>Bacteria</taxon>
        <taxon>Pseudomonadati</taxon>
        <taxon>Pseudomonadota</taxon>
        <taxon>Betaproteobacteria</taxon>
        <taxon>Neisseriales</taxon>
        <taxon>Neisseriaceae</taxon>
        <taxon>Crenobacter</taxon>
    </lineage>
</organism>
<feature type="binding site" evidence="2">
    <location>
        <position position="256"/>
    </location>
    <ligand>
        <name>substrate</name>
    </ligand>
</feature>
<feature type="domain" description="PurM-like C-terminal" evidence="4">
    <location>
        <begin position="145"/>
        <end position="290"/>
    </location>
</feature>
<dbReference type="EMBL" id="LQQU01000003">
    <property type="protein sequence ID" value="KZE35069.1"/>
    <property type="molecule type" value="Genomic_DNA"/>
</dbReference>
<comment type="similarity">
    <text evidence="2">Belongs to the thiamine-monophosphate kinase family.</text>
</comment>
<feature type="binding site" evidence="2">
    <location>
        <position position="117"/>
    </location>
    <ligand>
        <name>Mg(2+)</name>
        <dbReference type="ChEBI" id="CHEBI:18420"/>
        <label>1</label>
    </ligand>
</feature>
<feature type="domain" description="PurM-like N-terminal" evidence="3">
    <location>
        <begin position="23"/>
        <end position="132"/>
    </location>
</feature>
<feature type="binding site" evidence="2">
    <location>
        <begin position="116"/>
        <end position="117"/>
    </location>
    <ligand>
        <name>ATP</name>
        <dbReference type="ChEBI" id="CHEBI:30616"/>
    </ligand>
</feature>
<feature type="binding site" evidence="2">
    <location>
        <position position="25"/>
    </location>
    <ligand>
        <name>Mg(2+)</name>
        <dbReference type="ChEBI" id="CHEBI:18420"/>
        <label>4</label>
    </ligand>
</feature>
<keyword evidence="2" id="KW-0460">Magnesium</keyword>
<keyword evidence="2 5" id="KW-0418">Kinase</keyword>
<accession>A0A165G476</accession>
<keyword evidence="2" id="KW-0547">Nucleotide-binding</keyword>
<feature type="binding site" evidence="2">
    <location>
        <position position="210"/>
    </location>
    <ligand>
        <name>Mg(2+)</name>
        <dbReference type="ChEBI" id="CHEBI:18420"/>
        <label>5</label>
    </ligand>
</feature>
<dbReference type="RefSeq" id="WP_066609490.1">
    <property type="nucleotide sequence ID" value="NZ_LQQU01000003.1"/>
</dbReference>
<gene>
    <name evidence="2" type="primary">thiL</name>
    <name evidence="5" type="ORF">AVW16_04595</name>
</gene>
<evidence type="ECO:0000259" key="3">
    <source>
        <dbReference type="Pfam" id="PF00586"/>
    </source>
</evidence>
<evidence type="ECO:0000256" key="2">
    <source>
        <dbReference type="HAMAP-Rule" id="MF_02128"/>
    </source>
</evidence>
<comment type="catalytic activity">
    <reaction evidence="2">
        <text>thiamine phosphate + ATP = thiamine diphosphate + ADP</text>
        <dbReference type="Rhea" id="RHEA:15913"/>
        <dbReference type="ChEBI" id="CHEBI:30616"/>
        <dbReference type="ChEBI" id="CHEBI:37575"/>
        <dbReference type="ChEBI" id="CHEBI:58937"/>
        <dbReference type="ChEBI" id="CHEBI:456216"/>
        <dbReference type="EC" id="2.7.4.16"/>
    </reaction>
</comment>
<sequence>MNEFELIRRYFDRPAKNAVLGVGDDAAIVRPTPGHDLHVSVDMLVEGRHFFADVDPAALGHKTLAVNLSDMAAMGAAPRWVVLAVALPHSDEAWVARFADGFFALADRFDVGVIGGDTTRGPLTLSVTVFGEAPSGRALRRNAAQEGDDVWVSGTLGLGAMALREKLAGDLKLPADALAAGLARLERPEPRVALGQGLLGLAHAAVDVSDGWFADFGHILERSNKGAELWFDALPTHPWLAERRARYPELIAAGGDDYELAFTAPAANRAAIEALGLQLGVAVSRVGRVRSPEAGVSLIDSAGRPVALQRAGYDHFA</sequence>
<dbReference type="AlphaFoldDB" id="A0A165G476"/>
<keyword evidence="6" id="KW-1185">Reference proteome</keyword>
<name>A0A165G476_9NEIS</name>
<dbReference type="PANTHER" id="PTHR30270">
    <property type="entry name" value="THIAMINE-MONOPHOSPHATE KINASE"/>
    <property type="match status" value="1"/>
</dbReference>
<dbReference type="HAMAP" id="MF_02128">
    <property type="entry name" value="TMP_kinase"/>
    <property type="match status" value="1"/>
</dbReference>
<comment type="function">
    <text evidence="2">Catalyzes the ATP-dependent phosphorylation of thiamine-monophosphate (TMP) to form thiamine-pyrophosphate (TPP), the active form of vitamin B1.</text>
</comment>
<dbReference type="UniPathway" id="UPA00060">
    <property type="reaction ID" value="UER00142"/>
</dbReference>
<dbReference type="Pfam" id="PF02769">
    <property type="entry name" value="AIRS_C"/>
    <property type="match status" value="1"/>
</dbReference>
<feature type="binding site" evidence="2">
    <location>
        <position position="42"/>
    </location>
    <ligand>
        <name>Mg(2+)</name>
        <dbReference type="ChEBI" id="CHEBI:18420"/>
        <label>2</label>
    </ligand>
</feature>
<keyword evidence="1 2" id="KW-0784">Thiamine biosynthesis</keyword>
<feature type="binding site" evidence="2">
    <location>
        <position position="70"/>
    </location>
    <ligand>
        <name>Mg(2+)</name>
        <dbReference type="ChEBI" id="CHEBI:18420"/>
        <label>2</label>
    </ligand>
</feature>
<dbReference type="Proteomes" id="UP000076625">
    <property type="component" value="Unassembled WGS sequence"/>
</dbReference>
<keyword evidence="2" id="KW-0067">ATP-binding</keyword>
<evidence type="ECO:0000313" key="5">
    <source>
        <dbReference type="EMBL" id="KZE35069.1"/>
    </source>
</evidence>
<dbReference type="GO" id="GO:0009030">
    <property type="term" value="F:thiamine-phosphate kinase activity"/>
    <property type="evidence" value="ECO:0007669"/>
    <property type="project" value="UniProtKB-UniRule"/>
</dbReference>
<dbReference type="PIRSF" id="PIRSF005303">
    <property type="entry name" value="Thiam_monoph_kin"/>
    <property type="match status" value="1"/>
</dbReference>
<feature type="binding site" evidence="2">
    <location>
        <position position="40"/>
    </location>
    <ligand>
        <name>Mg(2+)</name>
        <dbReference type="ChEBI" id="CHEBI:18420"/>
        <label>4</label>
    </ligand>
</feature>
<dbReference type="InterPro" id="IPR036921">
    <property type="entry name" value="PurM-like_N_sf"/>
</dbReference>
<dbReference type="SUPFAM" id="SSF56042">
    <property type="entry name" value="PurM C-terminal domain-like"/>
    <property type="match status" value="1"/>
</dbReference>
<dbReference type="NCBIfam" id="TIGR01379">
    <property type="entry name" value="thiL"/>
    <property type="match status" value="1"/>
</dbReference>
<feature type="binding site" evidence="2">
    <location>
        <position position="313"/>
    </location>
    <ligand>
        <name>substrate</name>
    </ligand>
</feature>
<feature type="binding site" evidence="2">
    <location>
        <position position="207"/>
    </location>
    <ligand>
        <name>Mg(2+)</name>
        <dbReference type="ChEBI" id="CHEBI:18420"/>
        <label>3</label>
    </ligand>
</feature>
<dbReference type="OrthoDB" id="9802811at2"/>
<feature type="binding site" evidence="2">
    <location>
        <position position="70"/>
    </location>
    <ligand>
        <name>Mg(2+)</name>
        <dbReference type="ChEBI" id="CHEBI:18420"/>
        <label>3</label>
    </ligand>
</feature>
<dbReference type="InterPro" id="IPR016188">
    <property type="entry name" value="PurM-like_N"/>
</dbReference>
<dbReference type="Gene3D" id="3.30.1330.10">
    <property type="entry name" value="PurM-like, N-terminal domain"/>
    <property type="match status" value="1"/>
</dbReference>
<dbReference type="SUPFAM" id="SSF55326">
    <property type="entry name" value="PurM N-terminal domain-like"/>
    <property type="match status" value="1"/>
</dbReference>
<feature type="binding site" evidence="2">
    <location>
        <position position="70"/>
    </location>
    <ligand>
        <name>Mg(2+)</name>
        <dbReference type="ChEBI" id="CHEBI:18420"/>
        <label>4</label>
    </ligand>
</feature>
<dbReference type="Gene3D" id="3.90.650.10">
    <property type="entry name" value="PurM-like C-terminal domain"/>
    <property type="match status" value="1"/>
</dbReference>
<keyword evidence="2" id="KW-0808">Transferase</keyword>